<gene>
    <name evidence="14" type="ORF">BCY89_15495</name>
</gene>
<dbReference type="Proteomes" id="UP000286402">
    <property type="component" value="Unassembled WGS sequence"/>
</dbReference>
<dbReference type="RefSeq" id="WP_120335831.1">
    <property type="nucleotide sequence ID" value="NZ_JBPFRJ010000006.1"/>
</dbReference>
<evidence type="ECO:0000313" key="14">
    <source>
        <dbReference type="EMBL" id="RKF32571.1"/>
    </source>
</evidence>
<evidence type="ECO:0000259" key="12">
    <source>
        <dbReference type="Pfam" id="PF00593"/>
    </source>
</evidence>
<dbReference type="PROSITE" id="PS52016">
    <property type="entry name" value="TONB_DEPENDENT_REC_3"/>
    <property type="match status" value="1"/>
</dbReference>
<dbReference type="Pfam" id="PF00593">
    <property type="entry name" value="TonB_dep_Rec_b-barrel"/>
    <property type="match status" value="1"/>
</dbReference>
<comment type="similarity">
    <text evidence="10 11">Belongs to the TonB-dependent receptor family.</text>
</comment>
<feature type="domain" description="TonB-dependent receptor plug" evidence="13">
    <location>
        <begin position="45"/>
        <end position="145"/>
    </location>
</feature>
<evidence type="ECO:0000256" key="5">
    <source>
        <dbReference type="ARBA" id="ARBA00022729"/>
    </source>
</evidence>
<dbReference type="Gene3D" id="2.170.130.10">
    <property type="entry name" value="TonB-dependent receptor, plug domain"/>
    <property type="match status" value="1"/>
</dbReference>
<dbReference type="AlphaFoldDB" id="A0A420FI22"/>
<evidence type="ECO:0000259" key="13">
    <source>
        <dbReference type="Pfam" id="PF07715"/>
    </source>
</evidence>
<dbReference type="SUPFAM" id="SSF56935">
    <property type="entry name" value="Porins"/>
    <property type="match status" value="1"/>
</dbReference>
<evidence type="ECO:0000256" key="7">
    <source>
        <dbReference type="ARBA" id="ARBA00023136"/>
    </source>
</evidence>
<dbReference type="InterPro" id="IPR039426">
    <property type="entry name" value="TonB-dep_rcpt-like"/>
</dbReference>
<dbReference type="InterPro" id="IPR012910">
    <property type="entry name" value="Plug_dom"/>
</dbReference>
<reference evidence="14 15" key="1">
    <citation type="submission" date="2016-07" db="EMBL/GenBank/DDBJ databases">
        <title>Genome analysis of Sphingobacterium siyangense T12B17.</title>
        <authorList>
            <person name="Xu D."/>
            <person name="Su Y."/>
            <person name="Zheng S."/>
        </authorList>
    </citation>
    <scope>NUCLEOTIDE SEQUENCE [LARGE SCALE GENOMIC DNA]</scope>
    <source>
        <strain evidence="14 15">T12B17</strain>
    </source>
</reference>
<feature type="domain" description="TonB-dependent receptor-like beta-barrel" evidence="12">
    <location>
        <begin position="261"/>
        <end position="684"/>
    </location>
</feature>
<dbReference type="GO" id="GO:0044718">
    <property type="term" value="P:siderophore transmembrane transport"/>
    <property type="evidence" value="ECO:0007669"/>
    <property type="project" value="TreeGrafter"/>
</dbReference>
<evidence type="ECO:0000256" key="8">
    <source>
        <dbReference type="ARBA" id="ARBA00023170"/>
    </source>
</evidence>
<keyword evidence="2 10" id="KW-0813">Transport</keyword>
<dbReference type="InterPro" id="IPR037066">
    <property type="entry name" value="Plug_dom_sf"/>
</dbReference>
<keyword evidence="15" id="KW-1185">Reference proteome</keyword>
<dbReference type="PANTHER" id="PTHR30069:SF29">
    <property type="entry name" value="HEMOGLOBIN AND HEMOGLOBIN-HAPTOGLOBIN-BINDING PROTEIN 1-RELATED"/>
    <property type="match status" value="1"/>
</dbReference>
<evidence type="ECO:0000256" key="2">
    <source>
        <dbReference type="ARBA" id="ARBA00022448"/>
    </source>
</evidence>
<evidence type="ECO:0000256" key="1">
    <source>
        <dbReference type="ARBA" id="ARBA00004571"/>
    </source>
</evidence>
<evidence type="ECO:0008006" key="16">
    <source>
        <dbReference type="Google" id="ProtNLM"/>
    </source>
</evidence>
<evidence type="ECO:0000256" key="3">
    <source>
        <dbReference type="ARBA" id="ARBA00022452"/>
    </source>
</evidence>
<dbReference type="Pfam" id="PF07715">
    <property type="entry name" value="Plug"/>
    <property type="match status" value="1"/>
</dbReference>
<evidence type="ECO:0000256" key="10">
    <source>
        <dbReference type="PROSITE-ProRule" id="PRU01360"/>
    </source>
</evidence>
<evidence type="ECO:0000256" key="11">
    <source>
        <dbReference type="RuleBase" id="RU003357"/>
    </source>
</evidence>
<comment type="caution">
    <text evidence="14">The sequence shown here is derived from an EMBL/GenBank/DDBJ whole genome shotgun (WGS) entry which is preliminary data.</text>
</comment>
<dbReference type="Gene3D" id="2.40.170.20">
    <property type="entry name" value="TonB-dependent receptor, beta-barrel domain"/>
    <property type="match status" value="1"/>
</dbReference>
<keyword evidence="5" id="KW-0732">Signal</keyword>
<keyword evidence="6 11" id="KW-0798">TonB box</keyword>
<comment type="subcellular location">
    <subcellularLocation>
        <location evidence="1 10">Cell outer membrane</location>
        <topology evidence="1 10">Multi-pass membrane protein</topology>
    </subcellularLocation>
</comment>
<sequence length="722" mass="82293">MNRYIIFSLIAAQQLFFPCYGQEKSIELEEVKVGGRRYHRAAEGALSIQLLTADSIQKYQAGSLMQTLSRLPGVSAIGIGANQSKPQIRGLGFNRVATVENGIKHEGQQWGLDHGLEIDQFSVGSAEVLKGSSSFMYGSDAIGGVIRLSPPAELQETGFKGQFNLLTKSNNATFGGSLQAQGRKGNWVFGGGFTHLEYGDYRVPTDTVYVYNYAVRLKDRHVRNTAGRETHFQLRGGYLSDRFSSIFYLSNYHTKFGFFANAHGLEPRGVDTALYDKSSRDIGFPSQTVNHLKLINRNFIDLDTHKLWIDLGYQKNYRQEYNNYTAHGYMPPVYPKDMTIPINLERLYDKQVYSITVKDQFELATHRLTIGANGEYQDNRIDGWSFLIPTFSQKAMGLFVYDQYKLADETMLYGALRYDYSHIQTSPYQDWFESQLEDNQSGRIVRASALSRRFNSLVWSIGAAHQFGDLETKINVGKSFRAPIAQELGANGVNYHYFSYERGNQSLSPEQSYQLDLSLTWSPRKVFVAFTPFFNYFSNYIYLNPTSSYDQYYGAGNQIFEYMESRVRRYGAELKLSYQPLKQWKVELLGEYVRSEQLSGAKKGYTLPFSPAPSALMDISWTAKNSKHFKETYLSVDCKWTAAQHHVVPPEESTAAYQVFNFRAGTQLRFSGSVLQLRLQVQNLFDKKYMDHTSFYRLISLPEQGRNFILSIGVPFGKQSRS</sequence>
<evidence type="ECO:0000256" key="9">
    <source>
        <dbReference type="ARBA" id="ARBA00023237"/>
    </source>
</evidence>
<dbReference type="GO" id="GO:0009279">
    <property type="term" value="C:cell outer membrane"/>
    <property type="evidence" value="ECO:0007669"/>
    <property type="project" value="UniProtKB-SubCell"/>
</dbReference>
<dbReference type="GO" id="GO:0015344">
    <property type="term" value="F:siderophore uptake transmembrane transporter activity"/>
    <property type="evidence" value="ECO:0007669"/>
    <property type="project" value="TreeGrafter"/>
</dbReference>
<keyword evidence="8" id="KW-0675">Receptor</keyword>
<dbReference type="EMBL" id="MCAQ01000027">
    <property type="protein sequence ID" value="RKF32571.1"/>
    <property type="molecule type" value="Genomic_DNA"/>
</dbReference>
<keyword evidence="9 10" id="KW-0998">Cell outer membrane</keyword>
<evidence type="ECO:0000256" key="4">
    <source>
        <dbReference type="ARBA" id="ARBA00022692"/>
    </source>
</evidence>
<evidence type="ECO:0000313" key="15">
    <source>
        <dbReference type="Proteomes" id="UP000286402"/>
    </source>
</evidence>
<protein>
    <recommendedName>
        <fullName evidence="16">TonB-dependent receptor</fullName>
    </recommendedName>
</protein>
<keyword evidence="3 10" id="KW-1134">Transmembrane beta strand</keyword>
<keyword evidence="7 10" id="KW-0472">Membrane</keyword>
<dbReference type="InterPro" id="IPR036942">
    <property type="entry name" value="Beta-barrel_TonB_sf"/>
</dbReference>
<proteinExistence type="inferred from homology"/>
<dbReference type="InterPro" id="IPR000531">
    <property type="entry name" value="Beta-barrel_TonB"/>
</dbReference>
<name>A0A420FI22_9SPHI</name>
<organism evidence="14 15">
    <name type="scientific">Sphingobacterium siyangense</name>
    <dbReference type="NCBI Taxonomy" id="459529"/>
    <lineage>
        <taxon>Bacteria</taxon>
        <taxon>Pseudomonadati</taxon>
        <taxon>Bacteroidota</taxon>
        <taxon>Sphingobacteriia</taxon>
        <taxon>Sphingobacteriales</taxon>
        <taxon>Sphingobacteriaceae</taxon>
        <taxon>Sphingobacterium</taxon>
    </lineage>
</organism>
<keyword evidence="4 10" id="KW-0812">Transmembrane</keyword>
<dbReference type="PANTHER" id="PTHR30069">
    <property type="entry name" value="TONB-DEPENDENT OUTER MEMBRANE RECEPTOR"/>
    <property type="match status" value="1"/>
</dbReference>
<evidence type="ECO:0000256" key="6">
    <source>
        <dbReference type="ARBA" id="ARBA00023077"/>
    </source>
</evidence>
<accession>A0A420FI22</accession>